<sequence>MGFTTRERHLVVLLLLAAAPYCFASAASQQQASTPQAAQPRFQPPEVPAALESAKQLQLGVLLLAEAPHLLEGVLGSISAAAGAVLQMQVPKGYAAMCEWRPDLGSCWVGSAYLLSVSGKPMSFASKLVSAAAARDAACAALANPIACTEASTGPLLCSWAISSGPGGLERGCRSTYLAEWDAFAAQVQRGSNAAVAAQAMGHAGPFMCPGSVGARSLSCSNIYPMDAKGSYIPGICQQGTGCAYEPTHHACTASKPLTQLISEVDPRIVGTCSAACYMRMLGQCSKAAQQPAAARKAWCDKQQGCAWSDSSNACKPDVWLSKLDQWGQQVAAAAAACGGWRSEAACAAAGVAGALKLQPARAAEWLKQEIGTGSASVKCPV</sequence>
<protein>
    <submittedName>
        <fullName evidence="2">Uncharacterized protein</fullName>
    </submittedName>
</protein>
<evidence type="ECO:0000256" key="1">
    <source>
        <dbReference type="SAM" id="SignalP"/>
    </source>
</evidence>
<accession>A0ABY8U5P3</accession>
<gene>
    <name evidence="2" type="ORF">OEZ85_013416</name>
</gene>
<organism evidence="2 3">
    <name type="scientific">Tetradesmus obliquus</name>
    <name type="common">Green alga</name>
    <name type="synonym">Acutodesmus obliquus</name>
    <dbReference type="NCBI Taxonomy" id="3088"/>
    <lineage>
        <taxon>Eukaryota</taxon>
        <taxon>Viridiplantae</taxon>
        <taxon>Chlorophyta</taxon>
        <taxon>core chlorophytes</taxon>
        <taxon>Chlorophyceae</taxon>
        <taxon>CS clade</taxon>
        <taxon>Sphaeropleales</taxon>
        <taxon>Scenedesmaceae</taxon>
        <taxon>Tetradesmus</taxon>
    </lineage>
</organism>
<name>A0ABY8U5P3_TETOB</name>
<feature type="signal peptide" evidence="1">
    <location>
        <begin position="1"/>
        <end position="24"/>
    </location>
</feature>
<proteinExistence type="predicted"/>
<dbReference type="Proteomes" id="UP001244341">
    <property type="component" value="Chromosome 7b"/>
</dbReference>
<feature type="chain" id="PRO_5045976631" evidence="1">
    <location>
        <begin position="25"/>
        <end position="382"/>
    </location>
</feature>
<evidence type="ECO:0000313" key="3">
    <source>
        <dbReference type="Proteomes" id="UP001244341"/>
    </source>
</evidence>
<keyword evidence="3" id="KW-1185">Reference proteome</keyword>
<evidence type="ECO:0000313" key="2">
    <source>
        <dbReference type="EMBL" id="WIA16766.1"/>
    </source>
</evidence>
<dbReference type="EMBL" id="CP126214">
    <property type="protein sequence ID" value="WIA16766.1"/>
    <property type="molecule type" value="Genomic_DNA"/>
</dbReference>
<reference evidence="2 3" key="1">
    <citation type="submission" date="2023-05" db="EMBL/GenBank/DDBJ databases">
        <title>A 100% complete, gapless, phased diploid assembly of the Scenedesmus obliquus UTEX 3031 genome.</title>
        <authorList>
            <person name="Biondi T.C."/>
            <person name="Hanschen E.R."/>
            <person name="Kwon T."/>
            <person name="Eng W."/>
            <person name="Kruse C.P.S."/>
            <person name="Koehler S.I."/>
            <person name="Kunde Y."/>
            <person name="Gleasner C.D."/>
            <person name="You Mak K.T."/>
            <person name="Polle J."/>
            <person name="Hovde B.T."/>
            <person name="Starkenburg S.R."/>
        </authorList>
    </citation>
    <scope>NUCLEOTIDE SEQUENCE [LARGE SCALE GENOMIC DNA]</scope>
    <source>
        <strain evidence="2 3">DOE0152z</strain>
    </source>
</reference>
<keyword evidence="1" id="KW-0732">Signal</keyword>